<evidence type="ECO:0000313" key="2">
    <source>
        <dbReference type="EMBL" id="RIV89765.1"/>
    </source>
</evidence>
<dbReference type="InterPro" id="IPR029052">
    <property type="entry name" value="Metallo-depent_PP-like"/>
</dbReference>
<protein>
    <submittedName>
        <fullName evidence="2">Serine/threonine protein phosphatase</fullName>
    </submittedName>
</protein>
<dbReference type="PANTHER" id="PTHR42850:SF4">
    <property type="entry name" value="ZINC-DEPENDENT ENDOPOLYPHOSPHATASE"/>
    <property type="match status" value="1"/>
</dbReference>
<gene>
    <name evidence="2" type="ORF">D2V17_05730</name>
</gene>
<dbReference type="GO" id="GO:0110154">
    <property type="term" value="P:RNA decapping"/>
    <property type="evidence" value="ECO:0007669"/>
    <property type="project" value="TreeGrafter"/>
</dbReference>
<dbReference type="GO" id="GO:0005737">
    <property type="term" value="C:cytoplasm"/>
    <property type="evidence" value="ECO:0007669"/>
    <property type="project" value="TreeGrafter"/>
</dbReference>
<feature type="domain" description="Calcineurin-like phosphoesterase" evidence="1">
    <location>
        <begin position="19"/>
        <end position="211"/>
    </location>
</feature>
<organism evidence="2 3">
    <name type="scientific">Aurantiacibacter xanthus</name>
    <dbReference type="NCBI Taxonomy" id="1784712"/>
    <lineage>
        <taxon>Bacteria</taxon>
        <taxon>Pseudomonadati</taxon>
        <taxon>Pseudomonadota</taxon>
        <taxon>Alphaproteobacteria</taxon>
        <taxon>Sphingomonadales</taxon>
        <taxon>Erythrobacteraceae</taxon>
        <taxon>Aurantiacibacter</taxon>
    </lineage>
</organism>
<dbReference type="InterPro" id="IPR050126">
    <property type="entry name" value="Ap4A_hydrolase"/>
</dbReference>
<dbReference type="GO" id="GO:0016791">
    <property type="term" value="F:phosphatase activity"/>
    <property type="evidence" value="ECO:0007669"/>
    <property type="project" value="TreeGrafter"/>
</dbReference>
<proteinExistence type="predicted"/>
<dbReference type="CDD" id="cd00144">
    <property type="entry name" value="MPP_PPP_family"/>
    <property type="match status" value="1"/>
</dbReference>
<dbReference type="RefSeq" id="WP_119592130.1">
    <property type="nucleotide sequence ID" value="NZ_QXFM01000057.1"/>
</dbReference>
<dbReference type="PANTHER" id="PTHR42850">
    <property type="entry name" value="METALLOPHOSPHOESTERASE"/>
    <property type="match status" value="1"/>
</dbReference>
<keyword evidence="3" id="KW-1185">Reference proteome</keyword>
<dbReference type="EMBL" id="QXFM01000057">
    <property type="protein sequence ID" value="RIV89765.1"/>
    <property type="molecule type" value="Genomic_DNA"/>
</dbReference>
<accession>A0A3A1P7L5</accession>
<dbReference type="AlphaFoldDB" id="A0A3A1P7L5"/>
<evidence type="ECO:0000259" key="1">
    <source>
        <dbReference type="Pfam" id="PF00149"/>
    </source>
</evidence>
<name>A0A3A1P7L5_9SPHN</name>
<reference evidence="2 3" key="1">
    <citation type="submission" date="2018-08" db="EMBL/GenBank/DDBJ databases">
        <title>Erythrobacter zhengii sp.nov., a bacterium isolated from deep-sea sediment.</title>
        <authorList>
            <person name="Fang C."/>
            <person name="Wu Y.-H."/>
            <person name="Sun C."/>
            <person name="Wang H."/>
            <person name="Cheng H."/>
            <person name="Meng F.-X."/>
            <person name="Wang C.-S."/>
            <person name="Xu X.-W."/>
        </authorList>
    </citation>
    <scope>NUCLEOTIDE SEQUENCE [LARGE SCALE GENOMIC DNA]</scope>
    <source>
        <strain evidence="2 3">CCTCC AB 2015396</strain>
    </source>
</reference>
<comment type="caution">
    <text evidence="2">The sequence shown here is derived from an EMBL/GenBank/DDBJ whole genome shotgun (WGS) entry which is preliminary data.</text>
</comment>
<dbReference type="Proteomes" id="UP000265366">
    <property type="component" value="Unassembled WGS sequence"/>
</dbReference>
<dbReference type="SUPFAM" id="SSF56300">
    <property type="entry name" value="Metallo-dependent phosphatases"/>
    <property type="match status" value="1"/>
</dbReference>
<evidence type="ECO:0000313" key="3">
    <source>
        <dbReference type="Proteomes" id="UP000265366"/>
    </source>
</evidence>
<dbReference type="GO" id="GO:0008803">
    <property type="term" value="F:bis(5'-nucleosyl)-tetraphosphatase (symmetrical) activity"/>
    <property type="evidence" value="ECO:0007669"/>
    <property type="project" value="TreeGrafter"/>
</dbReference>
<sequence>MNLLNPFRTRRPRTADGERIYAVGDVHGRADLLVELMRLVIDHYPAMRPPPSRVTLLFLGDIIDRGPDSAACLRMIRDLCEAEGARMLLGNHEDMMLASLDGDPEAQAAWLRNGGLATLHSYGIAPPSADEDSFDFGERLTRGIPQQHVAFLRSLETSYRSGSYFFAHAGVRPGVPLHKQAPEDLYSIRSEFTESDAWHGAVIVHGHSIVDAVEMRPNRIGCDTGAYASGRLSCVCLQDDLQSVLQT</sequence>
<dbReference type="InterPro" id="IPR004843">
    <property type="entry name" value="Calcineurin-like_PHP"/>
</dbReference>
<dbReference type="Pfam" id="PF00149">
    <property type="entry name" value="Metallophos"/>
    <property type="match status" value="1"/>
</dbReference>
<dbReference type="OrthoDB" id="9807890at2"/>
<dbReference type="Gene3D" id="3.60.21.10">
    <property type="match status" value="1"/>
</dbReference>